<evidence type="ECO:0000313" key="2">
    <source>
        <dbReference type="EMBL" id="MCW3786461.1"/>
    </source>
</evidence>
<dbReference type="Gene3D" id="3.10.450.50">
    <property type="match status" value="1"/>
</dbReference>
<dbReference type="InterPro" id="IPR048469">
    <property type="entry name" value="YchJ-like_M"/>
</dbReference>
<gene>
    <name evidence="2" type="ORF">OM075_08275</name>
</gene>
<protein>
    <submittedName>
        <fullName evidence="2">YchJ family metal-binding protein</fullName>
    </submittedName>
</protein>
<dbReference type="RefSeq" id="WP_301190025.1">
    <property type="nucleotide sequence ID" value="NZ_JAPDPJ010000014.1"/>
</dbReference>
<dbReference type="Proteomes" id="UP001209229">
    <property type="component" value="Unassembled WGS sequence"/>
</dbReference>
<proteinExistence type="predicted"/>
<dbReference type="Pfam" id="PF17775">
    <property type="entry name" value="YchJ_M-like"/>
    <property type="match status" value="1"/>
</dbReference>
<name>A0AAE3M3C0_9BACT</name>
<comment type="caution">
    <text evidence="2">The sequence shown here is derived from an EMBL/GenBank/DDBJ whole genome shotgun (WGS) entry which is preliminary data.</text>
</comment>
<dbReference type="SUPFAM" id="SSF54427">
    <property type="entry name" value="NTF2-like"/>
    <property type="match status" value="1"/>
</dbReference>
<dbReference type="InterPro" id="IPR032710">
    <property type="entry name" value="NTF2-like_dom_sf"/>
</dbReference>
<accession>A0AAE3M3C0</accession>
<dbReference type="EMBL" id="JAPDPJ010000014">
    <property type="protein sequence ID" value="MCW3786461.1"/>
    <property type="molecule type" value="Genomic_DNA"/>
</dbReference>
<feature type="domain" description="YchJ-like middle NTF2-like" evidence="1">
    <location>
        <begin position="27"/>
        <end position="126"/>
    </location>
</feature>
<dbReference type="AlphaFoldDB" id="A0AAE3M3C0"/>
<keyword evidence="3" id="KW-1185">Reference proteome</keyword>
<sequence length="129" mass="15343">MKCYCNSGKEFEQCCEPFLLNKKTPDTAEKLMRSRYSAFVTANINYLLNTHHKTTRPTKDRKNILKWTKSVVWQRLEVIKSQQGTPIDLEGFVEFKAFYLENGKLEFIHENSRFVKEDNLWYYISGTHH</sequence>
<evidence type="ECO:0000259" key="1">
    <source>
        <dbReference type="Pfam" id="PF17775"/>
    </source>
</evidence>
<reference evidence="2" key="1">
    <citation type="submission" date="2022-10" db="EMBL/GenBank/DDBJ databases">
        <authorList>
            <person name="Yu W.X."/>
        </authorList>
    </citation>
    <scope>NUCLEOTIDE SEQUENCE</scope>
    <source>
        <strain evidence="2">AAT</strain>
    </source>
</reference>
<evidence type="ECO:0000313" key="3">
    <source>
        <dbReference type="Proteomes" id="UP001209229"/>
    </source>
</evidence>
<organism evidence="2 3">
    <name type="scientific">Plebeiibacterium sediminum</name>
    <dbReference type="NCBI Taxonomy" id="2992112"/>
    <lineage>
        <taxon>Bacteria</taxon>
        <taxon>Pseudomonadati</taxon>
        <taxon>Bacteroidota</taxon>
        <taxon>Bacteroidia</taxon>
        <taxon>Marinilabiliales</taxon>
        <taxon>Marinilabiliaceae</taxon>
        <taxon>Plebeiibacterium</taxon>
    </lineage>
</organism>